<feature type="transmembrane region" description="Helical" evidence="1">
    <location>
        <begin position="60"/>
        <end position="76"/>
    </location>
</feature>
<organism evidence="2 3">
    <name type="scientific">Flavobacterium okayamense</name>
    <dbReference type="NCBI Taxonomy" id="2830782"/>
    <lineage>
        <taxon>Bacteria</taxon>
        <taxon>Pseudomonadati</taxon>
        <taxon>Bacteroidota</taxon>
        <taxon>Flavobacteriia</taxon>
        <taxon>Flavobacteriales</taxon>
        <taxon>Flavobacteriaceae</taxon>
        <taxon>Flavobacterium</taxon>
    </lineage>
</organism>
<name>A0ABN6HS37_9FLAO</name>
<evidence type="ECO:0008006" key="4">
    <source>
        <dbReference type="Google" id="ProtNLM"/>
    </source>
</evidence>
<evidence type="ECO:0000313" key="3">
    <source>
        <dbReference type="Proteomes" id="UP000825258"/>
    </source>
</evidence>
<sequence length="179" mass="20940">MDEYKIKVSLDSGELKLNFLEFIQHFYLVFYLLLIPILLMFFGLVDLFKEVNNPLKEGEIWFYIIPPILSILFFFYQKNKLKFKIISTNLSRSELNKIIMKVGNELGWKFTENKHNVIVAERCDNIIFSIGGERITILFYKNNLYINSICDPSKRISISSGGRNRENISRLVNEIVISG</sequence>
<reference evidence="2 3" key="1">
    <citation type="submission" date="2021-06" db="EMBL/GenBank/DDBJ databases">
        <title>Whole genome sequences of Flavobacterium sp. KK2020170 and assembly.</title>
        <authorList>
            <person name="Kitahara K."/>
            <person name="Miyoshi S."/>
            <person name="Uesaka K."/>
        </authorList>
    </citation>
    <scope>NUCLEOTIDE SEQUENCE [LARGE SCALE GENOMIC DNA]</scope>
    <source>
        <strain evidence="2 3">KK2020170</strain>
    </source>
</reference>
<keyword evidence="1" id="KW-0472">Membrane</keyword>
<evidence type="ECO:0000313" key="2">
    <source>
        <dbReference type="EMBL" id="BCY27390.1"/>
    </source>
</evidence>
<feature type="transmembrane region" description="Helical" evidence="1">
    <location>
        <begin position="26"/>
        <end position="48"/>
    </location>
</feature>
<keyword evidence="1" id="KW-1133">Transmembrane helix</keyword>
<evidence type="ECO:0000256" key="1">
    <source>
        <dbReference type="SAM" id="Phobius"/>
    </source>
</evidence>
<accession>A0ABN6HS37</accession>
<keyword evidence="3" id="KW-1185">Reference proteome</keyword>
<proteinExistence type="predicted"/>
<dbReference type="Proteomes" id="UP000825258">
    <property type="component" value="Chromosome"/>
</dbReference>
<dbReference type="EMBL" id="AP024749">
    <property type="protein sequence ID" value="BCY27390.1"/>
    <property type="molecule type" value="Genomic_DNA"/>
</dbReference>
<protein>
    <recommendedName>
        <fullName evidence="4">DUF304 domain-containing protein</fullName>
    </recommendedName>
</protein>
<dbReference type="RefSeq" id="WP_221259015.1">
    <property type="nucleotide sequence ID" value="NZ_AP024749.1"/>
</dbReference>
<keyword evidence="1" id="KW-0812">Transmembrane</keyword>
<gene>
    <name evidence="2" type="ORF">KK2020170_02580</name>
</gene>